<evidence type="ECO:0000313" key="2">
    <source>
        <dbReference type="EMBL" id="MFC7306798.1"/>
    </source>
</evidence>
<reference evidence="3" key="1">
    <citation type="journal article" date="2019" name="Int. J. Syst. Evol. Microbiol.">
        <title>The Global Catalogue of Microorganisms (GCM) 10K type strain sequencing project: providing services to taxonomists for standard genome sequencing and annotation.</title>
        <authorList>
            <consortium name="The Broad Institute Genomics Platform"/>
            <consortium name="The Broad Institute Genome Sequencing Center for Infectious Disease"/>
            <person name="Wu L."/>
            <person name="Ma J."/>
        </authorList>
    </citation>
    <scope>NUCLEOTIDE SEQUENCE [LARGE SCALE GENOMIC DNA]</scope>
    <source>
        <strain evidence="3">SYNS20</strain>
    </source>
</reference>
<protein>
    <submittedName>
        <fullName evidence="2">DUF317 domain-containing protein</fullName>
    </submittedName>
</protein>
<accession>A0ABW2JMY1</accession>
<dbReference type="EMBL" id="JBHTCF010000009">
    <property type="protein sequence ID" value="MFC7306798.1"/>
    <property type="molecule type" value="Genomic_DNA"/>
</dbReference>
<comment type="caution">
    <text evidence="2">The sequence shown here is derived from an EMBL/GenBank/DDBJ whole genome shotgun (WGS) entry which is preliminary data.</text>
</comment>
<feature type="domain" description="DUF317" evidence="1">
    <location>
        <begin position="69"/>
        <end position="118"/>
    </location>
</feature>
<gene>
    <name evidence="2" type="ORF">ACFQVC_21520</name>
</gene>
<name>A0ABW2JMY1_9ACTN</name>
<sequence>MHTDPASDSATYLIAPRYLAGPDPTVNSTLSDRLRAVGWSCESYRAGLVFVLREGGGLMAACHAPDGTPPGQGPCPAMGWEFTARSGSGRPTAWSVRFTPATPPELPTAFATALSGADAAPGPGNASPHYLQAPGQADEATAPLREAGWRQDIGAYWSVWYAPDQQAVVTTPVPPGTDGYGGTSWLLAARRATDRTVLWMAVAHPNTPTPLMRALCAALTDPAPVPRPRAPALEVGATALAQPSPTEIARP</sequence>
<dbReference type="Pfam" id="PF03771">
    <property type="entry name" value="SPDY"/>
    <property type="match status" value="2"/>
</dbReference>
<evidence type="ECO:0000313" key="3">
    <source>
        <dbReference type="Proteomes" id="UP001596523"/>
    </source>
</evidence>
<organism evidence="2 3">
    <name type="scientific">Streptomyces monticola</name>
    <dbReference type="NCBI Taxonomy" id="2666263"/>
    <lineage>
        <taxon>Bacteria</taxon>
        <taxon>Bacillati</taxon>
        <taxon>Actinomycetota</taxon>
        <taxon>Actinomycetes</taxon>
        <taxon>Kitasatosporales</taxon>
        <taxon>Streptomycetaceae</taxon>
        <taxon>Streptomyces</taxon>
    </lineage>
</organism>
<keyword evidence="3" id="KW-1185">Reference proteome</keyword>
<feature type="domain" description="DUF317" evidence="1">
    <location>
        <begin position="164"/>
        <end position="225"/>
    </location>
</feature>
<dbReference type="InterPro" id="IPR005523">
    <property type="entry name" value="DUF317_SPDY"/>
</dbReference>
<proteinExistence type="predicted"/>
<evidence type="ECO:0000259" key="1">
    <source>
        <dbReference type="Pfam" id="PF03771"/>
    </source>
</evidence>
<dbReference type="Proteomes" id="UP001596523">
    <property type="component" value="Unassembled WGS sequence"/>
</dbReference>